<evidence type="ECO:0000313" key="1">
    <source>
        <dbReference type="EMBL" id="GAX89686.1"/>
    </source>
</evidence>
<name>A0A292YKJ4_9BACL</name>
<dbReference type="EMBL" id="BDUF01000028">
    <property type="protein sequence ID" value="GAX89686.1"/>
    <property type="molecule type" value="Genomic_DNA"/>
</dbReference>
<evidence type="ECO:0000313" key="2">
    <source>
        <dbReference type="Proteomes" id="UP000217785"/>
    </source>
</evidence>
<sequence length="109" mass="11628">MCPIELTSAILQELGILNSSGQFAKLLQSAQDALYMIDGQAHSNSANIVTLLSQNGTSQARVELLEIGLAVVSNTIEETEETELSLHAELVFQAGGSSTCSYKILPYPT</sequence>
<accession>A0A292YKJ4</accession>
<protein>
    <submittedName>
        <fullName evidence="1">Uncharacterized protein</fullName>
    </submittedName>
</protein>
<proteinExistence type="predicted"/>
<gene>
    <name evidence="1" type="ORF">EFBL_1310</name>
</gene>
<reference evidence="2" key="1">
    <citation type="submission" date="2017-07" db="EMBL/GenBank/DDBJ databases">
        <title>Draft genome sequence of Effusibacillus lacus strain skLN1.</title>
        <authorList>
            <person name="Watanabe M."/>
            <person name="Kojima H."/>
            <person name="Fukui M."/>
        </authorList>
    </citation>
    <scope>NUCLEOTIDE SEQUENCE [LARGE SCALE GENOMIC DNA]</scope>
    <source>
        <strain evidence="2">skLN1</strain>
    </source>
</reference>
<dbReference type="Proteomes" id="UP000217785">
    <property type="component" value="Unassembled WGS sequence"/>
</dbReference>
<organism evidence="1 2">
    <name type="scientific">Effusibacillus lacus</name>
    <dbReference type="NCBI Taxonomy" id="1348429"/>
    <lineage>
        <taxon>Bacteria</taxon>
        <taxon>Bacillati</taxon>
        <taxon>Bacillota</taxon>
        <taxon>Bacilli</taxon>
        <taxon>Bacillales</taxon>
        <taxon>Alicyclobacillaceae</taxon>
        <taxon>Effusibacillus</taxon>
    </lineage>
</organism>
<comment type="caution">
    <text evidence="1">The sequence shown here is derived from an EMBL/GenBank/DDBJ whole genome shotgun (WGS) entry which is preliminary data.</text>
</comment>
<dbReference type="AlphaFoldDB" id="A0A292YKJ4"/>
<keyword evidence="2" id="KW-1185">Reference proteome</keyword>